<organism evidence="4">
    <name type="scientific">Culicoides sonorensis</name>
    <name type="common">Biting midge</name>
    <dbReference type="NCBI Taxonomy" id="179676"/>
    <lineage>
        <taxon>Eukaryota</taxon>
        <taxon>Metazoa</taxon>
        <taxon>Ecdysozoa</taxon>
        <taxon>Arthropoda</taxon>
        <taxon>Hexapoda</taxon>
        <taxon>Insecta</taxon>
        <taxon>Pterygota</taxon>
        <taxon>Neoptera</taxon>
        <taxon>Endopterygota</taxon>
        <taxon>Diptera</taxon>
        <taxon>Nematocera</taxon>
        <taxon>Chironomoidea</taxon>
        <taxon>Ceratopogonidae</taxon>
        <taxon>Ceratopogoninae</taxon>
        <taxon>Culicoides</taxon>
        <taxon>Monoculicoides</taxon>
    </lineage>
</organism>
<evidence type="ECO:0000256" key="1">
    <source>
        <dbReference type="ARBA" id="ARBA00004613"/>
    </source>
</evidence>
<name>Q66U89_CULSO</name>
<feature type="domain" description="Aegyptin/gSG7 salivary protein-like four-helix bundle" evidence="3">
    <location>
        <begin position="50"/>
        <end position="153"/>
    </location>
</feature>
<evidence type="ECO:0000313" key="4">
    <source>
        <dbReference type="EMBL" id="AAU06497.1"/>
    </source>
</evidence>
<keyword evidence="2" id="KW-0964">Secreted</keyword>
<evidence type="ECO:0000259" key="3">
    <source>
        <dbReference type="Pfam" id="PF25001"/>
    </source>
</evidence>
<dbReference type="EMBL" id="AY603582">
    <property type="protein sequence ID" value="AAU06497.1"/>
    <property type="molecule type" value="mRNA"/>
</dbReference>
<feature type="non-terminal residue" evidence="4">
    <location>
        <position position="1"/>
    </location>
</feature>
<evidence type="ECO:0000256" key="2">
    <source>
        <dbReference type="ARBA" id="ARBA00022525"/>
    </source>
</evidence>
<accession>Q66U89</accession>
<dbReference type="GO" id="GO:0005576">
    <property type="term" value="C:extracellular region"/>
    <property type="evidence" value="ECO:0007669"/>
    <property type="project" value="UniProtKB-SubCell"/>
</dbReference>
<sequence>DSKIVTMKFLQITTLAILIALYLTSTTDAQRTLRRWYHIVNCPPQNVGIYRQLCPYLQNYYLMSPDRELLNELKAGLQTAFNRILHPVVYAPQNTMNFRKLQHCLMNFQVMINSYNDEAIRNYRSCNRRCYREVGEKFSRKIDQSGIGIANCLNGSQG</sequence>
<dbReference type="Pfam" id="PF25001">
    <property type="entry name" value="Aegyptin_C"/>
    <property type="match status" value="1"/>
</dbReference>
<reference evidence="4" key="1">
    <citation type="journal article" date="2005" name="Insect Mol. Biol.">
        <title>Midgut and salivary gland transcriptomes of the arbovirus vector Culicoides sonorensis (Diptera: Ceratopogonidae).</title>
        <authorList>
            <person name="Campbell C.L."/>
            <person name="Vandyke K.A."/>
            <person name="Letchworth G.J."/>
            <person name="Drolet B.S."/>
            <person name="Hanekamp T."/>
            <person name="Wilson W.C."/>
        </authorList>
    </citation>
    <scope>NUCLEOTIDE SEQUENCE</scope>
</reference>
<dbReference type="AlphaFoldDB" id="Q66U89"/>
<dbReference type="InterPro" id="IPR056799">
    <property type="entry name" value="ALL3/gSG7_salivary-like_helix"/>
</dbReference>
<comment type="subcellular location">
    <subcellularLocation>
        <location evidence="1">Secreted</location>
    </subcellularLocation>
</comment>
<proteinExistence type="evidence at transcript level"/>
<protein>
    <submittedName>
        <fullName evidence="4">Putative salivary protein</fullName>
    </submittedName>
</protein>